<proteinExistence type="predicted"/>
<evidence type="ECO:0000313" key="1">
    <source>
        <dbReference type="EMBL" id="PWD51592.1"/>
    </source>
</evidence>
<dbReference type="InterPro" id="IPR037143">
    <property type="entry name" value="4-PPantetheinyl_Trfase_dom_sf"/>
</dbReference>
<dbReference type="GO" id="GO:0008897">
    <property type="term" value="F:holo-[acyl-carrier-protein] synthase activity"/>
    <property type="evidence" value="ECO:0007669"/>
    <property type="project" value="InterPro"/>
</dbReference>
<sequence>MIQLRSVGDVSLALAPVAALDGVHRAAFAELGDAERARLEGLGDARADELLLGRHLLRRLVRASRAGRPANDGDPAHIEIDARCEVCGGPHGRPVVVGHPVVASLAHAGGLAVAALAPTTAVRALGVDVEPLVAPDRDADATADPHARTRAWTRYEATLKADGRGIARNRGETDPAALAAAVAALPHRYEVTSLEVPGFAVAIAVGRRQAR</sequence>
<protein>
    <recommendedName>
        <fullName evidence="3">4'-phosphopantetheinyl transferase</fullName>
    </recommendedName>
</protein>
<name>A0A2U1ZXE3_9MICO</name>
<dbReference type="GO" id="GO:0000287">
    <property type="term" value="F:magnesium ion binding"/>
    <property type="evidence" value="ECO:0007669"/>
    <property type="project" value="InterPro"/>
</dbReference>
<evidence type="ECO:0000313" key="2">
    <source>
        <dbReference type="Proteomes" id="UP000245166"/>
    </source>
</evidence>
<reference evidence="1 2" key="1">
    <citation type="submission" date="2018-03" db="EMBL/GenBank/DDBJ databases">
        <title>Genome assembly of novel Miniimonas species PCH200.</title>
        <authorList>
            <person name="Thakur V."/>
            <person name="Kumar V."/>
            <person name="Singh D."/>
        </authorList>
    </citation>
    <scope>NUCLEOTIDE SEQUENCE [LARGE SCALE GENOMIC DNA]</scope>
    <source>
        <strain evidence="1 2">PCH200</strain>
    </source>
</reference>
<organism evidence="1 2">
    <name type="scientific">Serinibacter arcticus</name>
    <dbReference type="NCBI Taxonomy" id="1655435"/>
    <lineage>
        <taxon>Bacteria</taxon>
        <taxon>Bacillati</taxon>
        <taxon>Actinomycetota</taxon>
        <taxon>Actinomycetes</taxon>
        <taxon>Micrococcales</taxon>
        <taxon>Beutenbergiaceae</taxon>
        <taxon>Serinibacter</taxon>
    </lineage>
</organism>
<gene>
    <name evidence="1" type="ORF">C8046_14015</name>
</gene>
<dbReference type="Gene3D" id="3.90.470.20">
    <property type="entry name" value="4'-phosphopantetheinyl transferase domain"/>
    <property type="match status" value="1"/>
</dbReference>
<dbReference type="SUPFAM" id="SSF56214">
    <property type="entry name" value="4'-phosphopantetheinyl transferase"/>
    <property type="match status" value="1"/>
</dbReference>
<accession>A0A2U1ZXE3</accession>
<comment type="caution">
    <text evidence="1">The sequence shown here is derived from an EMBL/GenBank/DDBJ whole genome shotgun (WGS) entry which is preliminary data.</text>
</comment>
<dbReference type="Proteomes" id="UP000245166">
    <property type="component" value="Unassembled WGS sequence"/>
</dbReference>
<dbReference type="EMBL" id="PYHR01000002">
    <property type="protein sequence ID" value="PWD51592.1"/>
    <property type="molecule type" value="Genomic_DNA"/>
</dbReference>
<keyword evidence="2" id="KW-1185">Reference proteome</keyword>
<dbReference type="OrthoDB" id="190168at2"/>
<dbReference type="AlphaFoldDB" id="A0A2U1ZXE3"/>
<dbReference type="RefSeq" id="WP_109229971.1">
    <property type="nucleotide sequence ID" value="NZ_PYHR01000002.1"/>
</dbReference>
<evidence type="ECO:0008006" key="3">
    <source>
        <dbReference type="Google" id="ProtNLM"/>
    </source>
</evidence>